<dbReference type="InterPro" id="IPR050997">
    <property type="entry name" value="MAPEG"/>
</dbReference>
<keyword evidence="6" id="KW-1185">Reference proteome</keyword>
<name>A0A1I8F8I4_9PLAT</name>
<keyword evidence="3" id="KW-1133">Transmembrane helix</keyword>
<dbReference type="GO" id="GO:0005783">
    <property type="term" value="C:endoplasmic reticulum"/>
    <property type="evidence" value="ECO:0007669"/>
    <property type="project" value="TreeGrafter"/>
</dbReference>
<dbReference type="Gene3D" id="1.20.120.550">
    <property type="entry name" value="Membrane associated eicosanoid/glutathione metabolism-like domain"/>
    <property type="match status" value="1"/>
</dbReference>
<dbReference type="InterPro" id="IPR023352">
    <property type="entry name" value="MAPEG-like_dom_sf"/>
</dbReference>
<dbReference type="WBParaSite" id="maker-unitig_24778-snap-gene-0.2-mRNA-1">
    <property type="protein sequence ID" value="maker-unitig_24778-snap-gene-0.2-mRNA-1"/>
    <property type="gene ID" value="maker-unitig_24778-snap-gene-0.2"/>
</dbReference>
<dbReference type="GO" id="GO:0005635">
    <property type="term" value="C:nuclear envelope"/>
    <property type="evidence" value="ECO:0007669"/>
    <property type="project" value="TreeGrafter"/>
</dbReference>
<dbReference type="PANTHER" id="PTHR10250:SF26">
    <property type="entry name" value="GLUTATHIONE S-TRANSFERASE 3, MITOCHONDRIAL"/>
    <property type="match status" value="1"/>
</dbReference>
<proteinExistence type="predicted"/>
<evidence type="ECO:0000256" key="1">
    <source>
        <dbReference type="ARBA" id="ARBA00004141"/>
    </source>
</evidence>
<dbReference type="GO" id="GO:0004602">
    <property type="term" value="F:glutathione peroxidase activity"/>
    <property type="evidence" value="ECO:0007669"/>
    <property type="project" value="TreeGrafter"/>
</dbReference>
<evidence type="ECO:0000313" key="6">
    <source>
        <dbReference type="Proteomes" id="UP000095280"/>
    </source>
</evidence>
<comment type="subcellular location">
    <subcellularLocation>
        <location evidence="1">Membrane</location>
        <topology evidence="1">Multi-pass membrane protein</topology>
    </subcellularLocation>
</comment>
<evidence type="ECO:0000256" key="3">
    <source>
        <dbReference type="ARBA" id="ARBA00022989"/>
    </source>
</evidence>
<dbReference type="GO" id="GO:0016020">
    <property type="term" value="C:membrane"/>
    <property type="evidence" value="ECO:0007669"/>
    <property type="project" value="UniProtKB-SubCell"/>
</dbReference>
<dbReference type="PANTHER" id="PTHR10250">
    <property type="entry name" value="MICROSOMAL GLUTATHIONE S-TRANSFERASE"/>
    <property type="match status" value="1"/>
</dbReference>
<dbReference type="Pfam" id="PF01124">
    <property type="entry name" value="MAPEG"/>
    <property type="match status" value="1"/>
</dbReference>
<dbReference type="SUPFAM" id="SSF161084">
    <property type="entry name" value="MAPEG domain-like"/>
    <property type="match status" value="1"/>
</dbReference>
<dbReference type="GO" id="GO:0006691">
    <property type="term" value="P:leukotriene metabolic process"/>
    <property type="evidence" value="ECO:0007669"/>
    <property type="project" value="UniProtKB-ARBA"/>
</dbReference>
<evidence type="ECO:0000256" key="5">
    <source>
        <dbReference type="SAM" id="MobiDB-lite"/>
    </source>
</evidence>
<organism evidence="6 7">
    <name type="scientific">Macrostomum lignano</name>
    <dbReference type="NCBI Taxonomy" id="282301"/>
    <lineage>
        <taxon>Eukaryota</taxon>
        <taxon>Metazoa</taxon>
        <taxon>Spiralia</taxon>
        <taxon>Lophotrochozoa</taxon>
        <taxon>Platyhelminthes</taxon>
        <taxon>Rhabditophora</taxon>
        <taxon>Macrostomorpha</taxon>
        <taxon>Macrostomida</taxon>
        <taxon>Macrostomidae</taxon>
        <taxon>Macrostomum</taxon>
    </lineage>
</organism>
<evidence type="ECO:0000256" key="2">
    <source>
        <dbReference type="ARBA" id="ARBA00022692"/>
    </source>
</evidence>
<reference evidence="7" key="1">
    <citation type="submission" date="2016-11" db="UniProtKB">
        <authorList>
            <consortium name="WormBaseParasite"/>
        </authorList>
    </citation>
    <scope>IDENTIFICATION</scope>
</reference>
<keyword evidence="4" id="KW-0472">Membrane</keyword>
<feature type="compositionally biased region" description="Basic and acidic residues" evidence="5">
    <location>
        <begin position="1"/>
        <end position="22"/>
    </location>
</feature>
<dbReference type="AlphaFoldDB" id="A0A1I8F8I4"/>
<keyword evidence="2" id="KW-0812">Transmembrane</keyword>
<evidence type="ECO:0000313" key="7">
    <source>
        <dbReference type="WBParaSite" id="maker-unitig_24778-snap-gene-0.2-mRNA-1"/>
    </source>
</evidence>
<dbReference type="GO" id="GO:0004364">
    <property type="term" value="F:glutathione transferase activity"/>
    <property type="evidence" value="ECO:0007669"/>
    <property type="project" value="TreeGrafter"/>
</dbReference>
<sequence>MAHTVRDTLARPGHPGHEDCRAGAKAPTPAVLSCQTERSKKCTTFESILSTEIDTPAVPMRWLSPTVREASSADTSLGSDHPESTDAVIIDETPSDVNPHLQQGLPRHYGWVFWAGSGGSLLSNYYHGCQVMQARKEVRMNNTRHVQQDSKEFQLLRANDSHQRTTWSRVRSSTSCWCLAAACSSQVLAACAAIYLAGRVVYAQGYSTGDPKKRMRGAFGYIGLFTLSAEHRDPGRPHDQGRLRQLSRELRVQISANCTQYSFLV</sequence>
<accession>A0A1I8F8I4</accession>
<dbReference type="InterPro" id="IPR001129">
    <property type="entry name" value="Membr-assoc_MAPEG"/>
</dbReference>
<protein>
    <submittedName>
        <fullName evidence="7">Transmembrane protein</fullName>
    </submittedName>
</protein>
<evidence type="ECO:0000256" key="4">
    <source>
        <dbReference type="ARBA" id="ARBA00023136"/>
    </source>
</evidence>
<feature type="region of interest" description="Disordered" evidence="5">
    <location>
        <begin position="1"/>
        <end position="24"/>
    </location>
</feature>
<dbReference type="Proteomes" id="UP000095280">
    <property type="component" value="Unplaced"/>
</dbReference>